<feature type="transmembrane region" description="Helical" evidence="7">
    <location>
        <begin position="329"/>
        <end position="348"/>
    </location>
</feature>
<feature type="region of interest" description="Disordered" evidence="6">
    <location>
        <begin position="1"/>
        <end position="39"/>
    </location>
</feature>
<dbReference type="Proteomes" id="UP000577956">
    <property type="component" value="Unassembled WGS sequence"/>
</dbReference>
<evidence type="ECO:0000256" key="4">
    <source>
        <dbReference type="ARBA" id="ARBA00022989"/>
    </source>
</evidence>
<evidence type="ECO:0000256" key="5">
    <source>
        <dbReference type="ARBA" id="ARBA00023136"/>
    </source>
</evidence>
<proteinExistence type="predicted"/>
<keyword evidence="4 7" id="KW-1133">Transmembrane helix</keyword>
<sequence>MDTQSPAGATAGTPGHGPGPQTGRPPYGTPPGGPAPQENAFWAGVRRTGLVRTQDRWIGGVAGGVAARLGVDPLLVRGLIAVSFLLGGLGLVLYGVAWALLPEQSDGRIHLEELGAGRSDVALLGALAFVVVGLARGDGWWWFWDGEGWFTGLLWLGFLVGVGALVVTALRRRPGVPTPPPGGPYPAPAAGAVPVPGPAPAAGTTWGATAPAGPAATVPLPPVAAPGAPVPPVGPPPPPPYGYAPYGSPPPAPRPPAPPRPPRPPRNGADAATVGAVVGLSALGLAALLLAERADVWSGSVWLTTGGIALVIAGLGIVTLGLRGRSSGFVGFLAIAGALVWVPSALVAQVDSEWWTSDDGPVTSDERVFTSREDAAQGVSVGMGSSRVDLTAVPLDEDEPLQVPVDLGAGELVVVVPADAAVSADVTVGAGSLSWELDGQTLRHDGVALDGLQLDDEAVQSGSAAQIVLTVDVGAGEIRIIEEDAA</sequence>
<dbReference type="RefSeq" id="WP_170208896.1">
    <property type="nucleotide sequence ID" value="NZ_BONN01000001.1"/>
</dbReference>
<accession>A0A7Y9FDM4</accession>
<feature type="region of interest" description="Disordered" evidence="6">
    <location>
        <begin position="241"/>
        <end position="270"/>
    </location>
</feature>
<evidence type="ECO:0000259" key="8">
    <source>
        <dbReference type="Pfam" id="PF04024"/>
    </source>
</evidence>
<evidence type="ECO:0000256" key="2">
    <source>
        <dbReference type="ARBA" id="ARBA00022475"/>
    </source>
</evidence>
<feature type="domain" description="Phage shock protein PspC N-terminal" evidence="8">
    <location>
        <begin position="50"/>
        <end position="103"/>
    </location>
</feature>
<evidence type="ECO:0000313" key="11">
    <source>
        <dbReference type="Proteomes" id="UP000577956"/>
    </source>
</evidence>
<reference evidence="9 12" key="2">
    <citation type="submission" date="2021-01" db="EMBL/GenBank/DDBJ databases">
        <title>Whole genome shotgun sequence of Cellulomonas oligotrophica NBRC 109435.</title>
        <authorList>
            <person name="Komaki H."/>
            <person name="Tamura T."/>
        </authorList>
    </citation>
    <scope>NUCLEOTIDE SEQUENCE [LARGE SCALE GENOMIC DNA]</scope>
    <source>
        <strain evidence="9 12">NBRC 109435</strain>
    </source>
</reference>
<keyword evidence="5 7" id="KW-0472">Membrane</keyword>
<evidence type="ECO:0000256" key="1">
    <source>
        <dbReference type="ARBA" id="ARBA00004162"/>
    </source>
</evidence>
<evidence type="ECO:0000313" key="12">
    <source>
        <dbReference type="Proteomes" id="UP000618382"/>
    </source>
</evidence>
<dbReference type="Proteomes" id="UP000618382">
    <property type="component" value="Unassembled WGS sequence"/>
</dbReference>
<dbReference type="Pfam" id="PF04024">
    <property type="entry name" value="PspC"/>
    <property type="match status" value="1"/>
</dbReference>
<dbReference type="AlphaFoldDB" id="A0A7Y9FDM4"/>
<dbReference type="InterPro" id="IPR052027">
    <property type="entry name" value="PspC"/>
</dbReference>
<evidence type="ECO:0000313" key="10">
    <source>
        <dbReference type="EMBL" id="NYD85421.1"/>
    </source>
</evidence>
<feature type="transmembrane region" description="Helical" evidence="7">
    <location>
        <begin position="302"/>
        <end position="322"/>
    </location>
</feature>
<feature type="transmembrane region" description="Helical" evidence="7">
    <location>
        <begin position="79"/>
        <end position="101"/>
    </location>
</feature>
<name>A0A7Y9FDM4_9CELL</name>
<evidence type="ECO:0000313" key="9">
    <source>
        <dbReference type="EMBL" id="GIG31570.1"/>
    </source>
</evidence>
<organism evidence="10 11">
    <name type="scientific">Cellulomonas oligotrophica</name>
    <dbReference type="NCBI Taxonomy" id="931536"/>
    <lineage>
        <taxon>Bacteria</taxon>
        <taxon>Bacillati</taxon>
        <taxon>Actinomycetota</taxon>
        <taxon>Actinomycetes</taxon>
        <taxon>Micrococcales</taxon>
        <taxon>Cellulomonadaceae</taxon>
        <taxon>Cellulomonas</taxon>
    </lineage>
</organism>
<protein>
    <submittedName>
        <fullName evidence="10">Phage shock protein PspC (Stress-responsive transcriptional regulator)</fullName>
    </submittedName>
</protein>
<dbReference type="PANTHER" id="PTHR33885">
    <property type="entry name" value="PHAGE SHOCK PROTEIN C"/>
    <property type="match status" value="1"/>
</dbReference>
<feature type="compositionally biased region" description="Low complexity" evidence="6">
    <location>
        <begin position="1"/>
        <end position="13"/>
    </location>
</feature>
<dbReference type="InterPro" id="IPR007168">
    <property type="entry name" value="Phageshock_PspC_N"/>
</dbReference>
<keyword evidence="12" id="KW-1185">Reference proteome</keyword>
<reference evidence="10 11" key="1">
    <citation type="submission" date="2020-07" db="EMBL/GenBank/DDBJ databases">
        <title>Sequencing the genomes of 1000 actinobacteria strains.</title>
        <authorList>
            <person name="Klenk H.-P."/>
        </authorList>
    </citation>
    <scope>NUCLEOTIDE SEQUENCE [LARGE SCALE GENOMIC DNA]</scope>
    <source>
        <strain evidence="10 11">DSM 24482</strain>
    </source>
</reference>
<feature type="transmembrane region" description="Helical" evidence="7">
    <location>
        <begin position="121"/>
        <end position="143"/>
    </location>
</feature>
<keyword evidence="2" id="KW-1003">Cell membrane</keyword>
<evidence type="ECO:0000256" key="3">
    <source>
        <dbReference type="ARBA" id="ARBA00022692"/>
    </source>
</evidence>
<evidence type="ECO:0000256" key="7">
    <source>
        <dbReference type="SAM" id="Phobius"/>
    </source>
</evidence>
<comment type="caution">
    <text evidence="10">The sequence shown here is derived from an EMBL/GenBank/DDBJ whole genome shotgun (WGS) entry which is preliminary data.</text>
</comment>
<keyword evidence="3 7" id="KW-0812">Transmembrane</keyword>
<evidence type="ECO:0000256" key="6">
    <source>
        <dbReference type="SAM" id="MobiDB-lite"/>
    </source>
</evidence>
<dbReference type="GO" id="GO:0005886">
    <property type="term" value="C:plasma membrane"/>
    <property type="evidence" value="ECO:0007669"/>
    <property type="project" value="UniProtKB-SubCell"/>
</dbReference>
<gene>
    <name evidence="10" type="ORF">BKA21_000970</name>
    <name evidence="9" type="ORF">Col01nite_07290</name>
</gene>
<comment type="subcellular location">
    <subcellularLocation>
        <location evidence="1">Cell membrane</location>
        <topology evidence="1">Single-pass membrane protein</topology>
    </subcellularLocation>
</comment>
<feature type="transmembrane region" description="Helical" evidence="7">
    <location>
        <begin position="269"/>
        <end position="290"/>
    </location>
</feature>
<feature type="compositionally biased region" description="Pro residues" evidence="6">
    <location>
        <begin position="241"/>
        <end position="265"/>
    </location>
</feature>
<dbReference type="EMBL" id="BONN01000001">
    <property type="protein sequence ID" value="GIG31570.1"/>
    <property type="molecule type" value="Genomic_DNA"/>
</dbReference>
<dbReference type="EMBL" id="JACCBK010000001">
    <property type="protein sequence ID" value="NYD85421.1"/>
    <property type="molecule type" value="Genomic_DNA"/>
</dbReference>
<dbReference type="PANTHER" id="PTHR33885:SF3">
    <property type="entry name" value="PHAGE SHOCK PROTEIN C"/>
    <property type="match status" value="1"/>
</dbReference>
<feature type="transmembrane region" description="Helical" evidence="7">
    <location>
        <begin position="149"/>
        <end position="170"/>
    </location>
</feature>